<keyword evidence="3" id="KW-1185">Reference proteome</keyword>
<reference evidence="2 3" key="2">
    <citation type="journal article" date="2015" name="Stand. Genomic Sci.">
        <title>High quality draft genomic sequence of Flavobacterium enshiense DK69(T) and comparison among Flavobacterium genomes.</title>
        <authorList>
            <person name="Zeng Z."/>
            <person name="Chen C."/>
            <person name="Du H."/>
            <person name="Wang G."/>
            <person name="Li M."/>
        </authorList>
    </citation>
    <scope>NUCLEOTIDE SEQUENCE [LARGE SCALE GENOMIC DNA]</scope>
    <source>
        <strain evidence="2 3">DK69</strain>
    </source>
</reference>
<sequence>MLLKKTNIHEKLISQRKKSGSYTDPVAFANLLLAEDENKRTFIRKKLGSKSEITENTFDFDLLETERIFHLSQIKAICIDYRLRFLDSHLYKLPFPEEAVSKIKNLEKAHQTQLSGFKMIAPSKVFQLKKYNDPLLFAPLGNDYYYLIHKWGNDLHPLRKWLVLPFRNLGTLILFFLMLSAFCCLLVPETFLGKSDTATMRFISFLFIFKYWCAIGIYYAVSRGKNFNVNIWNSDFGG</sequence>
<dbReference type="EMBL" id="JRLZ01000019">
    <property type="protein sequence ID" value="KGO93476.1"/>
    <property type="molecule type" value="Genomic_DNA"/>
</dbReference>
<keyword evidence="1" id="KW-0812">Transmembrane</keyword>
<gene>
    <name evidence="2" type="ORF">Q767_14645</name>
</gene>
<dbReference type="eggNOG" id="ENOG502ZA02">
    <property type="taxonomic scope" value="Bacteria"/>
</dbReference>
<comment type="caution">
    <text evidence="2">The sequence shown here is derived from an EMBL/GenBank/DDBJ whole genome shotgun (WGS) entry which is preliminary data.</text>
</comment>
<proteinExistence type="predicted"/>
<feature type="transmembrane region" description="Helical" evidence="1">
    <location>
        <begin position="169"/>
        <end position="188"/>
    </location>
</feature>
<dbReference type="STRING" id="1107311.Q767_14645"/>
<organism evidence="2 3">
    <name type="scientific">Flavobacterium enshiense DK69</name>
    <dbReference type="NCBI Taxonomy" id="1107311"/>
    <lineage>
        <taxon>Bacteria</taxon>
        <taxon>Pseudomonadati</taxon>
        <taxon>Bacteroidota</taxon>
        <taxon>Flavobacteriia</taxon>
        <taxon>Flavobacteriales</taxon>
        <taxon>Flavobacteriaceae</taxon>
        <taxon>Flavobacterium</taxon>
    </lineage>
</organism>
<evidence type="ECO:0000313" key="3">
    <source>
        <dbReference type="Proteomes" id="UP000030149"/>
    </source>
</evidence>
<evidence type="ECO:0000313" key="2">
    <source>
        <dbReference type="EMBL" id="KGO93476.1"/>
    </source>
</evidence>
<accession>V6S460</accession>
<name>V6S460_9FLAO</name>
<evidence type="ECO:0000256" key="1">
    <source>
        <dbReference type="SAM" id="Phobius"/>
    </source>
</evidence>
<keyword evidence="1" id="KW-1133">Transmembrane helix</keyword>
<dbReference type="PATRIC" id="fig|1107311.3.peg.2502"/>
<reference evidence="3" key="1">
    <citation type="submission" date="2013-09" db="EMBL/GenBank/DDBJ databases">
        <authorList>
            <person name="Zeng Z."/>
            <person name="Chen C."/>
        </authorList>
    </citation>
    <scope>NUCLEOTIDE SEQUENCE [LARGE SCALE GENOMIC DNA]</scope>
    <source>
        <strain evidence="3">DK69</strain>
    </source>
</reference>
<keyword evidence="1" id="KW-0472">Membrane</keyword>
<dbReference type="AlphaFoldDB" id="V6S460"/>
<protein>
    <submittedName>
        <fullName evidence="2">Membrane protein</fullName>
    </submittedName>
</protein>
<dbReference type="RefSeq" id="WP_023574503.1">
    <property type="nucleotide sequence ID" value="NZ_AVCS01000021.1"/>
</dbReference>
<feature type="transmembrane region" description="Helical" evidence="1">
    <location>
        <begin position="200"/>
        <end position="221"/>
    </location>
</feature>
<dbReference type="Proteomes" id="UP000030149">
    <property type="component" value="Unassembled WGS sequence"/>
</dbReference>